<evidence type="ECO:0000313" key="5">
    <source>
        <dbReference type="Proteomes" id="UP000265768"/>
    </source>
</evidence>
<dbReference type="EMBL" id="QZEY01000006">
    <property type="protein sequence ID" value="RJL31662.1"/>
    <property type="molecule type" value="Genomic_DNA"/>
</dbReference>
<comment type="caution">
    <text evidence="4">The sequence shown here is derived from an EMBL/GenBank/DDBJ whole genome shotgun (WGS) entry which is preliminary data.</text>
</comment>
<dbReference type="RefSeq" id="WP_119927691.1">
    <property type="nucleotide sequence ID" value="NZ_QZEY01000006.1"/>
</dbReference>
<evidence type="ECO:0000313" key="4">
    <source>
        <dbReference type="EMBL" id="RJL31662.1"/>
    </source>
</evidence>
<accession>A0A3A4BKN4</accession>
<name>A0A3A4BKN4_9ACTN</name>
<dbReference type="NCBIfam" id="NF033681">
    <property type="entry name" value="ExeM_NucH_DNase"/>
    <property type="match status" value="1"/>
</dbReference>
<dbReference type="PROSITE" id="PS51841">
    <property type="entry name" value="LTD"/>
    <property type="match status" value="1"/>
</dbReference>
<reference evidence="4 5" key="1">
    <citation type="submission" date="2018-09" db="EMBL/GenBank/DDBJ databases">
        <title>YIM 75507 draft genome.</title>
        <authorList>
            <person name="Tang S."/>
            <person name="Feng Y."/>
        </authorList>
    </citation>
    <scope>NUCLEOTIDE SEQUENCE [LARGE SCALE GENOMIC DNA]</scope>
    <source>
        <strain evidence="4 5">YIM 75507</strain>
    </source>
</reference>
<feature type="compositionally biased region" description="Low complexity" evidence="1">
    <location>
        <begin position="206"/>
        <end position="236"/>
    </location>
</feature>
<feature type="signal peptide" evidence="2">
    <location>
        <begin position="1"/>
        <end position="31"/>
    </location>
</feature>
<dbReference type="InterPro" id="IPR001322">
    <property type="entry name" value="Lamin_tail_dom"/>
</dbReference>
<dbReference type="CDD" id="cd04486">
    <property type="entry name" value="YhcR_OBF_like"/>
    <property type="match status" value="1"/>
</dbReference>
<dbReference type="InterPro" id="IPR036691">
    <property type="entry name" value="Endo/exonu/phosph_ase_sf"/>
</dbReference>
<dbReference type="Gene3D" id="3.60.10.10">
    <property type="entry name" value="Endonuclease/exonuclease/phosphatase"/>
    <property type="match status" value="1"/>
</dbReference>
<gene>
    <name evidence="4" type="ORF">D5H75_18295</name>
</gene>
<dbReference type="InterPro" id="IPR005135">
    <property type="entry name" value="Endo/exonuclease/phosphatase"/>
</dbReference>
<feature type="chain" id="PRO_5017201052" evidence="2">
    <location>
        <begin position="32"/>
        <end position="787"/>
    </location>
</feature>
<organism evidence="4 5">
    <name type="scientific">Bailinhaonella thermotolerans</name>
    <dbReference type="NCBI Taxonomy" id="1070861"/>
    <lineage>
        <taxon>Bacteria</taxon>
        <taxon>Bacillati</taxon>
        <taxon>Actinomycetota</taxon>
        <taxon>Actinomycetes</taxon>
        <taxon>Streptosporangiales</taxon>
        <taxon>Streptosporangiaceae</taxon>
        <taxon>Bailinhaonella</taxon>
    </lineage>
</organism>
<dbReference type="PANTHER" id="PTHR42834:SF1">
    <property type="entry name" value="ENDONUCLEASE_EXONUCLEASE_PHOSPHATASE FAMILY PROTEIN (AFU_ORTHOLOGUE AFUA_3G09210)"/>
    <property type="match status" value="1"/>
</dbReference>
<keyword evidence="4" id="KW-0255">Endonuclease</keyword>
<proteinExistence type="predicted"/>
<dbReference type="InterPro" id="IPR036415">
    <property type="entry name" value="Lamin_tail_dom_sf"/>
</dbReference>
<keyword evidence="2" id="KW-0732">Signal</keyword>
<dbReference type="SUPFAM" id="SSF74853">
    <property type="entry name" value="Lamin A/C globular tail domain"/>
    <property type="match status" value="1"/>
</dbReference>
<feature type="region of interest" description="Disordered" evidence="1">
    <location>
        <begin position="190"/>
        <end position="251"/>
    </location>
</feature>
<sequence>MRLLSRAAAALTTAGLAVGGLVSLNLAPASAEPGAVVISQVYGGGGNSGAPYTHDFVELFNRGSAPVSLAGWTVQYTSAAGTGHFAANKVALSGTVAPGGYHLVQLGAGAGNGAALPAPDTTGGIAMGGTGGKVALVGSADGLACNGRSAPCTPEQLAQIRDLVAYGSADFYEGTGPAPALSNTTAGLRKGGGCADTDDNAADVEAGAPAPRNSASPAAPCGGSTPDPTPTATATPTPTPSPTASPDCDTPVTHQIAEVQGTGDASPLAGKAVRVEGVVTADFQAPGQLNGFYVQDDTPDADPRTSEGLFVHAPASAGDVKPGDRVRVSGTVKEYEGLTEVTSVSDLDVCGTGSVRPLAYKLPRPEGVTFEPVEGMLTTFREPLTVTDHYRLGQYGEIAVSSEGRVFQPTDREGVSKELNARRTLVIDDAAPGTFPATIPHTTPRVVRLGDTTLGVTGVMSEFKGHRLLPTKRVDFLRTNPRLPAPLPLFGNVKVAGFNTLNWFTTDNPPGRGANNAAERERQLAKLVAAIKGLNADVVGLMEVENNGDTALNALVEAVNAKLGAGTYKGITHPLPGTDQIKVAMMYKPAKVSPVGAAISDPNPVYSRPPLAQTFQRAGGSEPFTLIVNHFKSKGCGDATGPDADHGQGCWNATRVKQAEAINAFIAGKKLPNPMVLGDLNAYGEEDPIKTLEKAGLRSVTKRFVPAPLRYSYLFQGQLGELDHALTGGNLSARVTGATIWHINSDETAFQDYNIYKDDKQPDFYTPDAFRSSDHDPVLIALNLRRR</sequence>
<dbReference type="OrthoDB" id="1016457at2"/>
<feature type="domain" description="LTD" evidence="3">
    <location>
        <begin position="27"/>
        <end position="168"/>
    </location>
</feature>
<keyword evidence="4" id="KW-0540">Nuclease</keyword>
<keyword evidence="4" id="KW-0378">Hydrolase</keyword>
<dbReference type="Pfam" id="PF03372">
    <property type="entry name" value="Exo_endo_phos"/>
    <property type="match status" value="1"/>
</dbReference>
<dbReference type="SUPFAM" id="SSF56219">
    <property type="entry name" value="DNase I-like"/>
    <property type="match status" value="1"/>
</dbReference>
<evidence type="ECO:0000259" key="3">
    <source>
        <dbReference type="PROSITE" id="PS51841"/>
    </source>
</evidence>
<dbReference type="InterPro" id="IPR047971">
    <property type="entry name" value="ExeM-like"/>
</dbReference>
<dbReference type="CDD" id="cd10283">
    <property type="entry name" value="MnuA_DNase1-like"/>
    <property type="match status" value="1"/>
</dbReference>
<keyword evidence="5" id="KW-1185">Reference proteome</keyword>
<evidence type="ECO:0000256" key="2">
    <source>
        <dbReference type="SAM" id="SignalP"/>
    </source>
</evidence>
<protein>
    <submittedName>
        <fullName evidence="4">ExeM/NucH family extracellular endonuclease</fullName>
    </submittedName>
</protein>
<dbReference type="GO" id="GO:0004519">
    <property type="term" value="F:endonuclease activity"/>
    <property type="evidence" value="ECO:0007669"/>
    <property type="project" value="UniProtKB-KW"/>
</dbReference>
<dbReference type="AlphaFoldDB" id="A0A3A4BKN4"/>
<dbReference type="PANTHER" id="PTHR42834">
    <property type="entry name" value="ENDONUCLEASE/EXONUCLEASE/PHOSPHATASE FAMILY PROTEIN (AFU_ORTHOLOGUE AFUA_3G09210)"/>
    <property type="match status" value="1"/>
</dbReference>
<dbReference type="Proteomes" id="UP000265768">
    <property type="component" value="Unassembled WGS sequence"/>
</dbReference>
<dbReference type="Pfam" id="PF00932">
    <property type="entry name" value="LTD"/>
    <property type="match status" value="1"/>
</dbReference>
<evidence type="ECO:0000256" key="1">
    <source>
        <dbReference type="SAM" id="MobiDB-lite"/>
    </source>
</evidence>